<dbReference type="SUPFAM" id="SSF48695">
    <property type="entry name" value="Multiheme cytochromes"/>
    <property type="match status" value="1"/>
</dbReference>
<dbReference type="InterPro" id="IPR036280">
    <property type="entry name" value="Multihaem_cyt_sf"/>
</dbReference>
<sequence length="163" mass="17833">MHIKQEVSINKVQEDAENNFRGGFFCCEALMAAVRDNFELDVPKEVIAMASGMAVGAGRSGCMCGALNGGILALGMFFGRTEPNGPKDPQAVKCMELTHELHDWFKEANGKNAICCRILTREFDMGKGEHKEQCIHYTGLCAHKVAEIVVRELGLTNLDAQNA</sequence>
<organism evidence="1">
    <name type="scientific">uncultured Eubacteriales bacterium</name>
    <dbReference type="NCBI Taxonomy" id="172733"/>
    <lineage>
        <taxon>Bacteria</taxon>
        <taxon>Bacillati</taxon>
        <taxon>Bacillota</taxon>
        <taxon>Clostridia</taxon>
        <taxon>Eubacteriales</taxon>
        <taxon>environmental samples</taxon>
    </lineage>
</organism>
<evidence type="ECO:0000313" key="1">
    <source>
        <dbReference type="EMBL" id="SBV97247.1"/>
    </source>
</evidence>
<proteinExistence type="predicted"/>
<protein>
    <recommendedName>
        <fullName evidence="2">C_GCAxxG_C_C family protein</fullName>
    </recommendedName>
</protein>
<dbReference type="EMBL" id="FLUN01000001">
    <property type="protein sequence ID" value="SBV97247.1"/>
    <property type="molecule type" value="Genomic_DNA"/>
</dbReference>
<dbReference type="Pfam" id="PF09719">
    <property type="entry name" value="C_GCAxxG_C_C"/>
    <property type="match status" value="1"/>
</dbReference>
<dbReference type="InterPro" id="IPR010181">
    <property type="entry name" value="CGCAxxGCC_motif"/>
</dbReference>
<accession>A0A212JCR8</accession>
<dbReference type="NCBIfam" id="TIGR01909">
    <property type="entry name" value="C_GCAxxG_C_C"/>
    <property type="match status" value="1"/>
</dbReference>
<reference evidence="1" key="1">
    <citation type="submission" date="2016-04" db="EMBL/GenBank/DDBJ databases">
        <authorList>
            <person name="Evans L.H."/>
            <person name="Alamgir A."/>
            <person name="Owens N."/>
            <person name="Weber N.D."/>
            <person name="Virtaneva K."/>
            <person name="Barbian K."/>
            <person name="Babar A."/>
            <person name="Rosenke K."/>
        </authorList>
    </citation>
    <scope>NUCLEOTIDE SEQUENCE</scope>
    <source>
        <strain evidence="1">86</strain>
    </source>
</reference>
<gene>
    <name evidence="1" type="ORF">KL86CLO1_10885</name>
</gene>
<evidence type="ECO:0008006" key="2">
    <source>
        <dbReference type="Google" id="ProtNLM"/>
    </source>
</evidence>
<dbReference type="AlphaFoldDB" id="A0A212JCR8"/>
<name>A0A212JCR8_9FIRM</name>